<name>T1CEP5_9ZZZZ</name>
<sequence>MTGSAPGAHTVAALAMEFMERYVRVNRKRPSDAEWLFGRDILKEWKDRDARSITPREVVDLLDSIVDRGAPVQANRTARLLGQMYRFGIQRRIVDSSAVILLTPPGGREKPRERVLDDRELAAFLRDPEGCTRYPKLAHAM</sequence>
<evidence type="ECO:0000259" key="4">
    <source>
        <dbReference type="Pfam" id="PF22022"/>
    </source>
</evidence>
<dbReference type="Pfam" id="PF22022">
    <property type="entry name" value="Phage_int_M"/>
    <property type="match status" value="1"/>
</dbReference>
<accession>T1CEP5</accession>
<feature type="domain" description="Phage integrase central" evidence="4">
    <location>
        <begin position="13"/>
        <end position="96"/>
    </location>
</feature>
<comment type="caution">
    <text evidence="5">The sequence shown here is derived from an EMBL/GenBank/DDBJ whole genome shotgun (WGS) entry which is preliminary data.</text>
</comment>
<gene>
    <name evidence="5" type="ORF">B1A_01308</name>
</gene>
<dbReference type="AlphaFoldDB" id="T1CEP5"/>
<dbReference type="InterPro" id="IPR050808">
    <property type="entry name" value="Phage_Integrase"/>
</dbReference>
<proteinExistence type="inferred from homology"/>
<dbReference type="SUPFAM" id="SSF56349">
    <property type="entry name" value="DNA breaking-rejoining enzymes"/>
    <property type="match status" value="1"/>
</dbReference>
<feature type="non-terminal residue" evidence="5">
    <location>
        <position position="141"/>
    </location>
</feature>
<dbReference type="EMBL" id="AUZX01000998">
    <property type="protein sequence ID" value="EQD80038.1"/>
    <property type="molecule type" value="Genomic_DNA"/>
</dbReference>
<dbReference type="GO" id="GO:0003677">
    <property type="term" value="F:DNA binding"/>
    <property type="evidence" value="ECO:0007669"/>
    <property type="project" value="UniProtKB-KW"/>
</dbReference>
<dbReference type="PANTHER" id="PTHR30629:SF2">
    <property type="entry name" value="PROPHAGE INTEGRASE INTS-RELATED"/>
    <property type="match status" value="1"/>
</dbReference>
<keyword evidence="2" id="KW-0229">DNA integration</keyword>
<organism evidence="5">
    <name type="scientific">mine drainage metagenome</name>
    <dbReference type="NCBI Taxonomy" id="410659"/>
    <lineage>
        <taxon>unclassified sequences</taxon>
        <taxon>metagenomes</taxon>
        <taxon>ecological metagenomes</taxon>
    </lineage>
</organism>
<evidence type="ECO:0000313" key="5">
    <source>
        <dbReference type="EMBL" id="EQD80038.1"/>
    </source>
</evidence>
<comment type="similarity">
    <text evidence="1">Belongs to the 'phage' integrase family.</text>
</comment>
<protein>
    <submittedName>
        <fullName evidence="5">Phage integrase family protein</fullName>
    </submittedName>
</protein>
<dbReference type="InterPro" id="IPR053876">
    <property type="entry name" value="Phage_int_M"/>
</dbReference>
<evidence type="ECO:0000256" key="2">
    <source>
        <dbReference type="ARBA" id="ARBA00022908"/>
    </source>
</evidence>
<dbReference type="GO" id="GO:0015074">
    <property type="term" value="P:DNA integration"/>
    <property type="evidence" value="ECO:0007669"/>
    <property type="project" value="UniProtKB-KW"/>
</dbReference>
<reference evidence="5" key="2">
    <citation type="journal article" date="2014" name="ISME J.">
        <title>Microbial stratification in low pH oxic and suboxic macroscopic growths along an acid mine drainage.</title>
        <authorList>
            <person name="Mendez-Garcia C."/>
            <person name="Mesa V."/>
            <person name="Sprenger R.R."/>
            <person name="Richter M."/>
            <person name="Diez M.S."/>
            <person name="Solano J."/>
            <person name="Bargiela R."/>
            <person name="Golyshina O.V."/>
            <person name="Manteca A."/>
            <person name="Ramos J.L."/>
            <person name="Gallego J.R."/>
            <person name="Llorente I."/>
            <person name="Martins Dos Santos V.A."/>
            <person name="Jensen O.N."/>
            <person name="Pelaez A.I."/>
            <person name="Sanchez J."/>
            <person name="Ferrer M."/>
        </authorList>
    </citation>
    <scope>NUCLEOTIDE SEQUENCE</scope>
</reference>
<keyword evidence="3" id="KW-0238">DNA-binding</keyword>
<evidence type="ECO:0000256" key="1">
    <source>
        <dbReference type="ARBA" id="ARBA00008857"/>
    </source>
</evidence>
<dbReference type="InterPro" id="IPR011010">
    <property type="entry name" value="DNA_brk_join_enz"/>
</dbReference>
<evidence type="ECO:0000256" key="3">
    <source>
        <dbReference type="ARBA" id="ARBA00023125"/>
    </source>
</evidence>
<dbReference type="Gene3D" id="1.10.150.130">
    <property type="match status" value="1"/>
</dbReference>
<dbReference type="InterPro" id="IPR010998">
    <property type="entry name" value="Integrase_recombinase_N"/>
</dbReference>
<reference evidence="5" key="1">
    <citation type="submission" date="2013-08" db="EMBL/GenBank/DDBJ databases">
        <authorList>
            <person name="Mendez C."/>
            <person name="Richter M."/>
            <person name="Ferrer M."/>
            <person name="Sanchez J."/>
        </authorList>
    </citation>
    <scope>NUCLEOTIDE SEQUENCE</scope>
</reference>
<dbReference type="PANTHER" id="PTHR30629">
    <property type="entry name" value="PROPHAGE INTEGRASE"/>
    <property type="match status" value="1"/>
</dbReference>